<dbReference type="PANTHER" id="PTHR42775">
    <property type="entry name" value="PERMEASE RV2963-RELATED"/>
    <property type="match status" value="1"/>
</dbReference>
<name>A0ABW2BPR2_9HYPH</name>
<evidence type="ECO:0000256" key="3">
    <source>
        <dbReference type="ARBA" id="ARBA00022475"/>
    </source>
</evidence>
<dbReference type="Pfam" id="PF03773">
    <property type="entry name" value="ArsP_1"/>
    <property type="match status" value="1"/>
</dbReference>
<comment type="subcellular location">
    <subcellularLocation>
        <location evidence="1">Cell membrane</location>
        <topology evidence="1">Multi-pass membrane protein</topology>
    </subcellularLocation>
</comment>
<keyword evidence="3" id="KW-1003">Cell membrane</keyword>
<organism evidence="8 9">
    <name type="scientific">Methylobacterium komagatae</name>
    <dbReference type="NCBI Taxonomy" id="374425"/>
    <lineage>
        <taxon>Bacteria</taxon>
        <taxon>Pseudomonadati</taxon>
        <taxon>Pseudomonadota</taxon>
        <taxon>Alphaproteobacteria</taxon>
        <taxon>Hyphomicrobiales</taxon>
        <taxon>Methylobacteriaceae</taxon>
        <taxon>Methylobacterium</taxon>
    </lineage>
</organism>
<dbReference type="Proteomes" id="UP001596292">
    <property type="component" value="Unassembled WGS sequence"/>
</dbReference>
<evidence type="ECO:0000256" key="6">
    <source>
        <dbReference type="ARBA" id="ARBA00023136"/>
    </source>
</evidence>
<dbReference type="RefSeq" id="WP_378972872.1">
    <property type="nucleotide sequence ID" value="NZ_JBHSWN010000001.1"/>
</dbReference>
<reference evidence="9" key="1">
    <citation type="journal article" date="2019" name="Int. J. Syst. Evol. Microbiol.">
        <title>The Global Catalogue of Microorganisms (GCM) 10K type strain sequencing project: providing services to taxonomists for standard genome sequencing and annotation.</title>
        <authorList>
            <consortium name="The Broad Institute Genomics Platform"/>
            <consortium name="The Broad Institute Genome Sequencing Center for Infectious Disease"/>
            <person name="Wu L."/>
            <person name="Ma J."/>
        </authorList>
    </citation>
    <scope>NUCLEOTIDE SEQUENCE [LARGE SCALE GENOMIC DNA]</scope>
    <source>
        <strain evidence="9">CCUG 48316</strain>
    </source>
</reference>
<feature type="transmembrane region" description="Helical" evidence="7">
    <location>
        <begin position="12"/>
        <end position="37"/>
    </location>
</feature>
<keyword evidence="9" id="KW-1185">Reference proteome</keyword>
<keyword evidence="4 7" id="KW-0812">Transmembrane</keyword>
<evidence type="ECO:0000313" key="8">
    <source>
        <dbReference type="EMBL" id="MFC6791729.1"/>
    </source>
</evidence>
<evidence type="ECO:0000313" key="9">
    <source>
        <dbReference type="Proteomes" id="UP001596292"/>
    </source>
</evidence>
<dbReference type="InterPro" id="IPR053166">
    <property type="entry name" value="UPF0718_permease"/>
</dbReference>
<dbReference type="EMBL" id="JBHSWN010000001">
    <property type="protein sequence ID" value="MFC6791729.1"/>
    <property type="molecule type" value="Genomic_DNA"/>
</dbReference>
<dbReference type="PANTHER" id="PTHR42775:SF1">
    <property type="entry name" value="PERMEASE RV2963-RELATED"/>
    <property type="match status" value="1"/>
</dbReference>
<keyword evidence="5 7" id="KW-1133">Transmembrane helix</keyword>
<comment type="similarity">
    <text evidence="2">Belongs to the UPF0718 family.</text>
</comment>
<evidence type="ECO:0000256" key="4">
    <source>
        <dbReference type="ARBA" id="ARBA00022692"/>
    </source>
</evidence>
<proteinExistence type="inferred from homology"/>
<dbReference type="InterPro" id="IPR005524">
    <property type="entry name" value="DUF318"/>
</dbReference>
<feature type="transmembrane region" description="Helical" evidence="7">
    <location>
        <begin position="85"/>
        <end position="107"/>
    </location>
</feature>
<sequence>MDMILHELGHGLLMAVGMFWQTGWSLVLGFTISAVLQSVVSADQMRRAFGGGSVREIAFATLAGAASSSCSYASAAIMRTLFKKGAALVTSLAFLFASTNLVLGSALSSTCCSGGNSCSASGSAASS</sequence>
<evidence type="ECO:0000256" key="5">
    <source>
        <dbReference type="ARBA" id="ARBA00022989"/>
    </source>
</evidence>
<evidence type="ECO:0000256" key="7">
    <source>
        <dbReference type="SAM" id="Phobius"/>
    </source>
</evidence>
<accession>A0ABW2BPR2</accession>
<evidence type="ECO:0000256" key="2">
    <source>
        <dbReference type="ARBA" id="ARBA00006386"/>
    </source>
</evidence>
<gene>
    <name evidence="8" type="ORF">ACFQE0_20305</name>
</gene>
<comment type="caution">
    <text evidence="8">The sequence shown here is derived from an EMBL/GenBank/DDBJ whole genome shotgun (WGS) entry which is preliminary data.</text>
</comment>
<protein>
    <submittedName>
        <fullName evidence="8">Permease</fullName>
    </submittedName>
</protein>
<keyword evidence="6 7" id="KW-0472">Membrane</keyword>
<evidence type="ECO:0000256" key="1">
    <source>
        <dbReference type="ARBA" id="ARBA00004651"/>
    </source>
</evidence>